<gene>
    <name evidence="3" type="ORF">H9894_08950</name>
</gene>
<evidence type="ECO:0000256" key="1">
    <source>
        <dbReference type="SAM" id="MobiDB-lite"/>
    </source>
</evidence>
<dbReference type="Pfam" id="PF05170">
    <property type="entry name" value="AsmA"/>
    <property type="match status" value="1"/>
</dbReference>
<accession>A0A9D1TQ21</accession>
<feature type="region of interest" description="Disordered" evidence="1">
    <location>
        <begin position="125"/>
        <end position="149"/>
    </location>
</feature>
<evidence type="ECO:0000259" key="2">
    <source>
        <dbReference type="Pfam" id="PF05170"/>
    </source>
</evidence>
<dbReference type="Proteomes" id="UP000886752">
    <property type="component" value="Unassembled WGS sequence"/>
</dbReference>
<reference evidence="3" key="1">
    <citation type="journal article" date="2021" name="PeerJ">
        <title>Extensive microbial diversity within the chicken gut microbiome revealed by metagenomics and culture.</title>
        <authorList>
            <person name="Gilroy R."/>
            <person name="Ravi A."/>
            <person name="Getino M."/>
            <person name="Pursley I."/>
            <person name="Horton D.L."/>
            <person name="Alikhan N.F."/>
            <person name="Baker D."/>
            <person name="Gharbi K."/>
            <person name="Hall N."/>
            <person name="Watson M."/>
            <person name="Adriaenssens E.M."/>
            <person name="Foster-Nyarko E."/>
            <person name="Jarju S."/>
            <person name="Secka A."/>
            <person name="Antonio M."/>
            <person name="Oren A."/>
            <person name="Chaudhuri R.R."/>
            <person name="La Ragione R."/>
            <person name="Hildebrand F."/>
            <person name="Pallen M.J."/>
        </authorList>
    </citation>
    <scope>NUCLEOTIDE SEQUENCE</scope>
    <source>
        <strain evidence="3">ChiHecec2B26-446</strain>
    </source>
</reference>
<comment type="caution">
    <text evidence="3">The sequence shown here is derived from an EMBL/GenBank/DDBJ whole genome shotgun (WGS) entry which is preliminary data.</text>
</comment>
<feature type="compositionally biased region" description="Polar residues" evidence="1">
    <location>
        <begin position="134"/>
        <end position="149"/>
    </location>
</feature>
<proteinExistence type="predicted"/>
<dbReference type="GO" id="GO:0090313">
    <property type="term" value="P:regulation of protein targeting to membrane"/>
    <property type="evidence" value="ECO:0007669"/>
    <property type="project" value="TreeGrafter"/>
</dbReference>
<feature type="domain" description="AsmA" evidence="2">
    <location>
        <begin position="6"/>
        <end position="526"/>
    </location>
</feature>
<evidence type="ECO:0000313" key="4">
    <source>
        <dbReference type="Proteomes" id="UP000886752"/>
    </source>
</evidence>
<evidence type="ECO:0000313" key="3">
    <source>
        <dbReference type="EMBL" id="HIW01295.1"/>
    </source>
</evidence>
<name>A0A9D1TQ21_9BACT</name>
<dbReference type="EMBL" id="DXHV01000077">
    <property type="protein sequence ID" value="HIW01295.1"/>
    <property type="molecule type" value="Genomic_DNA"/>
</dbReference>
<protein>
    <submittedName>
        <fullName evidence="3">AsmA family protein</fullName>
    </submittedName>
</protein>
<dbReference type="InterPro" id="IPR007844">
    <property type="entry name" value="AsmA"/>
</dbReference>
<reference evidence="3" key="2">
    <citation type="submission" date="2021-04" db="EMBL/GenBank/DDBJ databases">
        <authorList>
            <person name="Gilroy R."/>
        </authorList>
    </citation>
    <scope>NUCLEOTIDE SEQUENCE</scope>
    <source>
        <strain evidence="3">ChiHecec2B26-446</strain>
    </source>
</reference>
<dbReference type="GO" id="GO:0005886">
    <property type="term" value="C:plasma membrane"/>
    <property type="evidence" value="ECO:0007669"/>
    <property type="project" value="TreeGrafter"/>
</dbReference>
<dbReference type="AlphaFoldDB" id="A0A9D1TQ21"/>
<dbReference type="InterPro" id="IPR052894">
    <property type="entry name" value="AsmA-related"/>
</dbReference>
<organism evidence="3 4">
    <name type="scientific">Candidatus Desulfovibrio intestinipullorum</name>
    <dbReference type="NCBI Taxonomy" id="2838536"/>
    <lineage>
        <taxon>Bacteria</taxon>
        <taxon>Pseudomonadati</taxon>
        <taxon>Thermodesulfobacteriota</taxon>
        <taxon>Desulfovibrionia</taxon>
        <taxon>Desulfovibrionales</taxon>
        <taxon>Desulfovibrionaceae</taxon>
        <taxon>Desulfovibrio</taxon>
    </lineage>
</organism>
<sequence length="652" mass="68706">MAVPRVFKFALLSLGSALLLLVAVFFVAGPTVLEKVLAYADEVSQKSTGRSLTFSAPPSISLMPLGVRFEGVRWGDEASDLSFSARGGYASVNLGSILSGVPQIEEVHLEGPVIHYRQSAGQAAKSFEQKTGAEDSQQGSEPAGQGTQSLPVQLSRLVMQDGRVVVDMASGDKVTLSGIHLSVRDIGTNKAGDVKCDFVAAMQKVSGEYMEANLALQGSVDMKLPQVHVSGLQLTVSPIAGLYDKKLGPASLNFAGSYALDTQAFKVEKCEVAIPHAKAAISGAGSLKDMLAFEGDLALDASPDKMNQGLNGVQHLTLRGKTIVRDTVVEVPSFTASLDKMQAQGNLLAGGEPLQIKGSLHCDTLDVNALMGSSQAKSEAADKRKAAASAEQEPASASTSLPVVNLSLACDTILYNGVRLGKVQCTVSGKEGRYAITPLKATIDGSGVLDGRADINLPDKSWRTSGSIRNLALSTVQKAAGQDFGMAGSGNLQWNLRAQGSDSREIAETASGKGQIALSNVTIAGITRAIRNTKQLASVVVPERIDRVTVPFTLTDGHCRWQASLDSKGLEGTGQGDVNYLAKRIDATAEVRVQGRTIPLKIHGPLSDISYSVDVEKLMKNMGRQLLETPRNAQDGVKSLVPRGGNLLKGLF</sequence>
<dbReference type="PANTHER" id="PTHR30441:SF4">
    <property type="entry name" value="PROTEIN ASMA"/>
    <property type="match status" value="1"/>
</dbReference>
<dbReference type="PANTHER" id="PTHR30441">
    <property type="entry name" value="DUF748 DOMAIN-CONTAINING PROTEIN"/>
    <property type="match status" value="1"/>
</dbReference>